<evidence type="ECO:0000313" key="2">
    <source>
        <dbReference type="EMBL" id="GMH75545.1"/>
    </source>
</evidence>
<dbReference type="Pfam" id="PF07885">
    <property type="entry name" value="Ion_trans_2"/>
    <property type="match status" value="1"/>
</dbReference>
<protein>
    <recommendedName>
        <fullName evidence="1">Potassium channel domain-containing protein</fullName>
    </recommendedName>
</protein>
<dbReference type="AlphaFoldDB" id="A0A9W7EEY7"/>
<dbReference type="InterPro" id="IPR013099">
    <property type="entry name" value="K_chnl_dom"/>
</dbReference>
<proteinExistence type="predicted"/>
<keyword evidence="3" id="KW-1185">Reference proteome</keyword>
<sequence length="59" mass="6513">MPDGTTLSKDFPIYLDVLSLSWTTFTTVGYGNIYPSSIARAEQSGLCILINFIMMAEAF</sequence>
<comment type="caution">
    <text evidence="2">The sequence shown here is derived from an EMBL/GenBank/DDBJ whole genome shotgun (WGS) entry which is preliminary data.</text>
</comment>
<accession>A0A9W7EEY7</accession>
<organism evidence="2 3">
    <name type="scientific">Triparma retinervis</name>
    <dbReference type="NCBI Taxonomy" id="2557542"/>
    <lineage>
        <taxon>Eukaryota</taxon>
        <taxon>Sar</taxon>
        <taxon>Stramenopiles</taxon>
        <taxon>Ochrophyta</taxon>
        <taxon>Bolidophyceae</taxon>
        <taxon>Parmales</taxon>
        <taxon>Triparmaceae</taxon>
        <taxon>Triparma</taxon>
    </lineage>
</organism>
<gene>
    <name evidence="2" type="ORF">TrRE_jg12262</name>
</gene>
<evidence type="ECO:0000259" key="1">
    <source>
        <dbReference type="Pfam" id="PF07885"/>
    </source>
</evidence>
<feature type="non-terminal residue" evidence="2">
    <location>
        <position position="59"/>
    </location>
</feature>
<feature type="domain" description="Potassium channel" evidence="1">
    <location>
        <begin position="14"/>
        <end position="41"/>
    </location>
</feature>
<reference evidence="2" key="1">
    <citation type="submission" date="2022-07" db="EMBL/GenBank/DDBJ databases">
        <title>Genome analysis of Parmales, a sister group of diatoms, reveals the evolutionary specialization of diatoms from phago-mixotrophs to photoautotrophs.</title>
        <authorList>
            <person name="Ban H."/>
            <person name="Sato S."/>
            <person name="Yoshikawa S."/>
            <person name="Kazumasa Y."/>
            <person name="Nakamura Y."/>
            <person name="Ichinomiya M."/>
            <person name="Saitoh K."/>
            <person name="Sato N."/>
            <person name="Blanc-Mathieu R."/>
            <person name="Endo H."/>
            <person name="Kuwata A."/>
            <person name="Ogata H."/>
        </authorList>
    </citation>
    <scope>NUCLEOTIDE SEQUENCE</scope>
</reference>
<dbReference type="Gene3D" id="1.10.287.70">
    <property type="match status" value="1"/>
</dbReference>
<dbReference type="EMBL" id="BRXZ01001631">
    <property type="protein sequence ID" value="GMH75545.1"/>
    <property type="molecule type" value="Genomic_DNA"/>
</dbReference>
<name>A0A9W7EEY7_9STRA</name>
<dbReference type="SUPFAM" id="SSF81324">
    <property type="entry name" value="Voltage-gated potassium channels"/>
    <property type="match status" value="1"/>
</dbReference>
<dbReference type="OrthoDB" id="273257at2759"/>
<evidence type="ECO:0000313" key="3">
    <source>
        <dbReference type="Proteomes" id="UP001165082"/>
    </source>
</evidence>
<dbReference type="Proteomes" id="UP001165082">
    <property type="component" value="Unassembled WGS sequence"/>
</dbReference>